<feature type="transmembrane region" description="Helical" evidence="7">
    <location>
        <begin position="141"/>
        <end position="160"/>
    </location>
</feature>
<protein>
    <submittedName>
        <fullName evidence="9">ABC transporter permease subunit</fullName>
    </submittedName>
</protein>
<keyword evidence="5 7" id="KW-1133">Transmembrane helix</keyword>
<comment type="subcellular location">
    <subcellularLocation>
        <location evidence="1 7">Cell membrane</location>
        <topology evidence="1 7">Multi-pass membrane protein</topology>
    </subcellularLocation>
</comment>
<evidence type="ECO:0000256" key="3">
    <source>
        <dbReference type="ARBA" id="ARBA00022475"/>
    </source>
</evidence>
<dbReference type="RefSeq" id="WP_154766444.1">
    <property type="nucleotide sequence ID" value="NZ_WLYK01000001.1"/>
</dbReference>
<evidence type="ECO:0000256" key="7">
    <source>
        <dbReference type="RuleBase" id="RU363032"/>
    </source>
</evidence>
<evidence type="ECO:0000256" key="1">
    <source>
        <dbReference type="ARBA" id="ARBA00004651"/>
    </source>
</evidence>
<keyword evidence="6 7" id="KW-0472">Membrane</keyword>
<dbReference type="InterPro" id="IPR045621">
    <property type="entry name" value="BPD_transp_1_N"/>
</dbReference>
<evidence type="ECO:0000256" key="6">
    <source>
        <dbReference type="ARBA" id="ARBA00023136"/>
    </source>
</evidence>
<dbReference type="PROSITE" id="PS50928">
    <property type="entry name" value="ABC_TM1"/>
    <property type="match status" value="1"/>
</dbReference>
<dbReference type="GO" id="GO:0055085">
    <property type="term" value="P:transmembrane transport"/>
    <property type="evidence" value="ECO:0007669"/>
    <property type="project" value="InterPro"/>
</dbReference>
<proteinExistence type="inferred from homology"/>
<keyword evidence="10" id="KW-1185">Reference proteome</keyword>
<dbReference type="Pfam" id="PF00528">
    <property type="entry name" value="BPD_transp_1"/>
    <property type="match status" value="1"/>
</dbReference>
<dbReference type="InterPro" id="IPR000515">
    <property type="entry name" value="MetI-like"/>
</dbReference>
<feature type="transmembrane region" description="Helical" evidence="7">
    <location>
        <begin position="225"/>
        <end position="251"/>
    </location>
</feature>
<dbReference type="CDD" id="cd06261">
    <property type="entry name" value="TM_PBP2"/>
    <property type="match status" value="1"/>
</dbReference>
<dbReference type="InterPro" id="IPR035906">
    <property type="entry name" value="MetI-like_sf"/>
</dbReference>
<dbReference type="Gene3D" id="1.10.3720.10">
    <property type="entry name" value="MetI-like"/>
    <property type="match status" value="1"/>
</dbReference>
<dbReference type="EMBL" id="WLYK01000001">
    <property type="protein sequence ID" value="MTD12366.1"/>
    <property type="molecule type" value="Genomic_DNA"/>
</dbReference>
<keyword evidence="4 7" id="KW-0812">Transmembrane</keyword>
<sequence>MSSVLRALAKAVITLWIAVTIAFFLARIAGDPAARLAGEFATPATLQRIREQLGLADSLLAQYVRFLGELVRGDLGDSFSYHVSNVSLIASRLPASLTLAISAMVIAVVIGVPLGVLAAAREGSVVDRVVSVLSLVGQSVPTYWIGLMGITVFAVTWGLLPAGGNASFSAYILPAVAVAFVPLAAITRLTRSSMIEALQQDFFSAGLARGLSRPRLIWRHALRHTALPVLTVIGLQTGLLLSGTVTAEVVFSWPGLGRLVTDAVQQNDFPLVQAVVIVGALVFVVVNLLVDLSYPALDPRLRRGKA</sequence>
<dbReference type="PANTHER" id="PTHR43163:SF6">
    <property type="entry name" value="DIPEPTIDE TRANSPORT SYSTEM PERMEASE PROTEIN DPPB-RELATED"/>
    <property type="match status" value="1"/>
</dbReference>
<dbReference type="SUPFAM" id="SSF161098">
    <property type="entry name" value="MetI-like"/>
    <property type="match status" value="1"/>
</dbReference>
<dbReference type="AlphaFoldDB" id="A0A7K1FE58"/>
<reference evidence="9 10" key="1">
    <citation type="submission" date="2019-11" db="EMBL/GenBank/DDBJ databases">
        <authorList>
            <person name="Jiang L.-Q."/>
        </authorList>
    </citation>
    <scope>NUCLEOTIDE SEQUENCE [LARGE SCALE GENOMIC DNA]</scope>
    <source>
        <strain evidence="9 10">YIM 132087</strain>
    </source>
</reference>
<dbReference type="Proteomes" id="UP000460221">
    <property type="component" value="Unassembled WGS sequence"/>
</dbReference>
<comment type="similarity">
    <text evidence="7">Belongs to the binding-protein-dependent transport system permease family.</text>
</comment>
<evidence type="ECO:0000256" key="2">
    <source>
        <dbReference type="ARBA" id="ARBA00022448"/>
    </source>
</evidence>
<accession>A0A7K1FE58</accession>
<evidence type="ECO:0000256" key="5">
    <source>
        <dbReference type="ARBA" id="ARBA00022989"/>
    </source>
</evidence>
<keyword evidence="2 7" id="KW-0813">Transport</keyword>
<evidence type="ECO:0000259" key="8">
    <source>
        <dbReference type="PROSITE" id="PS50928"/>
    </source>
</evidence>
<dbReference type="PANTHER" id="PTHR43163">
    <property type="entry name" value="DIPEPTIDE TRANSPORT SYSTEM PERMEASE PROTEIN DPPB-RELATED"/>
    <property type="match status" value="1"/>
</dbReference>
<feature type="transmembrane region" description="Helical" evidence="7">
    <location>
        <begin position="166"/>
        <end position="186"/>
    </location>
</feature>
<comment type="caution">
    <text evidence="9">The sequence shown here is derived from an EMBL/GenBank/DDBJ whole genome shotgun (WGS) entry which is preliminary data.</text>
</comment>
<evidence type="ECO:0000313" key="9">
    <source>
        <dbReference type="EMBL" id="MTD12366.1"/>
    </source>
</evidence>
<organism evidence="9 10">
    <name type="scientific">Nakamurella alba</name>
    <dbReference type="NCBI Taxonomy" id="2665158"/>
    <lineage>
        <taxon>Bacteria</taxon>
        <taxon>Bacillati</taxon>
        <taxon>Actinomycetota</taxon>
        <taxon>Actinomycetes</taxon>
        <taxon>Nakamurellales</taxon>
        <taxon>Nakamurellaceae</taxon>
        <taxon>Nakamurella</taxon>
    </lineage>
</organism>
<evidence type="ECO:0000256" key="4">
    <source>
        <dbReference type="ARBA" id="ARBA00022692"/>
    </source>
</evidence>
<name>A0A7K1FE58_9ACTN</name>
<feature type="transmembrane region" description="Helical" evidence="7">
    <location>
        <begin position="271"/>
        <end position="294"/>
    </location>
</feature>
<dbReference type="GO" id="GO:0005886">
    <property type="term" value="C:plasma membrane"/>
    <property type="evidence" value="ECO:0007669"/>
    <property type="project" value="UniProtKB-SubCell"/>
</dbReference>
<feature type="transmembrane region" description="Helical" evidence="7">
    <location>
        <begin position="7"/>
        <end position="26"/>
    </location>
</feature>
<keyword evidence="3" id="KW-1003">Cell membrane</keyword>
<feature type="transmembrane region" description="Helical" evidence="7">
    <location>
        <begin position="97"/>
        <end position="120"/>
    </location>
</feature>
<feature type="domain" description="ABC transmembrane type-1" evidence="8">
    <location>
        <begin position="93"/>
        <end position="290"/>
    </location>
</feature>
<evidence type="ECO:0000313" key="10">
    <source>
        <dbReference type="Proteomes" id="UP000460221"/>
    </source>
</evidence>
<dbReference type="Pfam" id="PF19300">
    <property type="entry name" value="BPD_transp_1_N"/>
    <property type="match status" value="1"/>
</dbReference>
<gene>
    <name evidence="9" type="ORF">GIS00_00220</name>
</gene>